<protein>
    <submittedName>
        <fullName evidence="1">Uncharacterized protein</fullName>
    </submittedName>
</protein>
<gene>
    <name evidence="1" type="ORF">DDT56_03115</name>
</gene>
<dbReference type="RefSeq" id="WP_136165044.1">
    <property type="nucleotide sequence ID" value="NZ_KZ819072.1"/>
</dbReference>
<accession>A0A2U1UBG9</accession>
<reference evidence="1 2" key="1">
    <citation type="submission" date="2018-04" db="EMBL/GenBank/DDBJ databases">
        <title>Brenneria corticis sp.nov.</title>
        <authorList>
            <person name="Li Y."/>
        </authorList>
    </citation>
    <scope>NUCLEOTIDE SEQUENCE [LARGE SCALE GENOMIC DNA]</scope>
    <source>
        <strain evidence="1 2">CFCC 11842</strain>
    </source>
</reference>
<sequence length="323" mass="38255">MKIKKFNMLRDFNFLFPERREIYKNIDPQSISNKFERLKKEYCLFVCLDDFIIEKSFDLIDFIESIYDGLYDGVVRLKYDLSGSTIYGAREINHTNILDVIKKNLNKKMRIFDNLRQYDNDIRSQYKKTGVLCFTLFATDGKYIDDHLIQWMVIKNTSKIFFNNIRSLSTYKDHVLGYFWVILKDEYNNPYIHVNFYIDSENFNRKIGEDINSTWLNALNKTKISLGGIIHFTIKNEYFNMSLSKVSDGCKNEKLNKIPKLITELDKIPMNKDVILPDLNLSSSELYKCFSTVHFDRYLYSLAKESYSCVDKYRVMGTSLIKI</sequence>
<dbReference type="Proteomes" id="UP000296159">
    <property type="component" value="Unassembled WGS sequence"/>
</dbReference>
<evidence type="ECO:0000313" key="2">
    <source>
        <dbReference type="Proteomes" id="UP000296159"/>
    </source>
</evidence>
<organism evidence="1 2">
    <name type="scientific">Brenneria corticis</name>
    <dbReference type="NCBI Taxonomy" id="2173106"/>
    <lineage>
        <taxon>Bacteria</taxon>
        <taxon>Pseudomonadati</taxon>
        <taxon>Pseudomonadota</taxon>
        <taxon>Gammaproteobacteria</taxon>
        <taxon>Enterobacterales</taxon>
        <taxon>Pectobacteriaceae</taxon>
        <taxon>Brenneria</taxon>
    </lineage>
</organism>
<dbReference type="AlphaFoldDB" id="A0A2U1UBG9"/>
<comment type="caution">
    <text evidence="1">The sequence shown here is derived from an EMBL/GenBank/DDBJ whole genome shotgun (WGS) entry which is preliminary data.</text>
</comment>
<proteinExistence type="predicted"/>
<dbReference type="EMBL" id="QDKH01000003">
    <property type="protein sequence ID" value="PWC18952.1"/>
    <property type="molecule type" value="Genomic_DNA"/>
</dbReference>
<keyword evidence="2" id="KW-1185">Reference proteome</keyword>
<evidence type="ECO:0000313" key="1">
    <source>
        <dbReference type="EMBL" id="PWC18952.1"/>
    </source>
</evidence>
<name>A0A2U1UBG9_9GAMM</name>